<reference evidence="1" key="1">
    <citation type="submission" date="2020-05" db="EMBL/GenBank/DDBJ databases">
        <authorList>
            <person name="Chiriac C."/>
            <person name="Salcher M."/>
            <person name="Ghai R."/>
            <person name="Kavagutti S V."/>
        </authorList>
    </citation>
    <scope>NUCLEOTIDE SEQUENCE</scope>
</reference>
<accession>A0A6J5YL42</accession>
<gene>
    <name evidence="1" type="ORF">UFOPK3770_00127</name>
</gene>
<dbReference type="EMBL" id="CAESAJ010000006">
    <property type="protein sequence ID" value="CAB4330486.1"/>
    <property type="molecule type" value="Genomic_DNA"/>
</dbReference>
<sequence>MIALCPLDSGVDIEIAATSKELPLLKVSTPPHGAAYVPHVCAELAKRLEPLVLVLHGTTAIHAPAIALSRRSLRSPAVHYVLVDPAMPVIGGDYGDWPDAPVTVILSEKPPEYAKEAALQARLRGWRITHESLAQVLESLSD</sequence>
<proteinExistence type="predicted"/>
<protein>
    <submittedName>
        <fullName evidence="1">Unannotated protein</fullName>
    </submittedName>
</protein>
<dbReference type="AlphaFoldDB" id="A0A6J5YL42"/>
<name>A0A6J5YL42_9ZZZZ</name>
<organism evidence="1">
    <name type="scientific">freshwater metagenome</name>
    <dbReference type="NCBI Taxonomy" id="449393"/>
    <lineage>
        <taxon>unclassified sequences</taxon>
        <taxon>metagenomes</taxon>
        <taxon>ecological metagenomes</taxon>
    </lineage>
</organism>
<evidence type="ECO:0000313" key="1">
    <source>
        <dbReference type="EMBL" id="CAB4330486.1"/>
    </source>
</evidence>